<protein>
    <submittedName>
        <fullName evidence="1">Uncharacterized protein</fullName>
    </submittedName>
</protein>
<proteinExistence type="predicted"/>
<accession>A0A6C0LZV8</accession>
<reference evidence="1" key="1">
    <citation type="journal article" date="2020" name="Nature">
        <title>Giant virus diversity and host interactions through global metagenomics.</title>
        <authorList>
            <person name="Schulz F."/>
            <person name="Roux S."/>
            <person name="Paez-Espino D."/>
            <person name="Jungbluth S."/>
            <person name="Walsh D.A."/>
            <person name="Denef V.J."/>
            <person name="McMahon K.D."/>
            <person name="Konstantinidis K.T."/>
            <person name="Eloe-Fadrosh E.A."/>
            <person name="Kyrpides N.C."/>
            <person name="Woyke T."/>
        </authorList>
    </citation>
    <scope>NUCLEOTIDE SEQUENCE</scope>
    <source>
        <strain evidence="1">GVMAG-S-1029409-49</strain>
    </source>
</reference>
<sequence length="99" mass="11410">MESNLYQTLCFNIPPTDLKAAEKRAVILGIEGLDVALHDVIYKLIMEHYRIANNCVSKDIPYLGFKHDARNDVTFDLQKLPIPLRHIIKRFVKQQTTTS</sequence>
<dbReference type="EMBL" id="MN740609">
    <property type="protein sequence ID" value="QHU35578.1"/>
    <property type="molecule type" value="Genomic_DNA"/>
</dbReference>
<organism evidence="1">
    <name type="scientific">viral metagenome</name>
    <dbReference type="NCBI Taxonomy" id="1070528"/>
    <lineage>
        <taxon>unclassified sequences</taxon>
        <taxon>metagenomes</taxon>
        <taxon>organismal metagenomes</taxon>
    </lineage>
</organism>
<name>A0A6C0LZV8_9ZZZZ</name>
<evidence type="ECO:0000313" key="1">
    <source>
        <dbReference type="EMBL" id="QHU35578.1"/>
    </source>
</evidence>
<dbReference type="AlphaFoldDB" id="A0A6C0LZV8"/>